<dbReference type="PANTHER" id="PTHR19848:SF8">
    <property type="entry name" value="F-BOX AND WD REPEAT DOMAIN CONTAINING 7"/>
    <property type="match status" value="1"/>
</dbReference>
<keyword evidence="4" id="KW-0732">Signal</keyword>
<dbReference type="EMBL" id="JAANBB010000257">
    <property type="protein sequence ID" value="KAF7545361.1"/>
    <property type="molecule type" value="Genomic_DNA"/>
</dbReference>
<accession>A0A9P5L8C0</accession>
<dbReference type="InterPro" id="IPR015943">
    <property type="entry name" value="WD40/YVTN_repeat-like_dom_sf"/>
</dbReference>
<sequence>MGGEHLAPLCAALLAAVTGTGDALGDFVVSYPAARPDLSVLSRELSEIQLVARLMSHDADALDQGTVALPAKLSVTLKNVVEGAGFLIEEINDALHRPDGTEERSQAWFEHTAERLSPLGRLAESSRIAMNLGLDALLFAINFQPSGQNELPPYNSSQILQEAYNLRVRLNEDSENDDLRVQTHQPALIEFVEALQEYMEQTSTNLFVPELNGNTPVAAPVTAVSSLHSEMDPEIPDYNAIGIANPAPLSISLRHLAKKELSNHEVVQISFLMRHDKPTIAVSTMDPPTRFFDTQANQVSCLSNQHGVHMNFAENGRSWAYLCEEDAKDLNALTHDGATFKKPVVHLGDYINGRRMQQMRWPGAKPFGFSADGRWLAVGSARNRIALIDVKSGAVLDKSRVISCHLDEVTHAVFTPDSKTLVSQSLDGTIRLTNPDTGKSLAKLDTDTWKKPLFLGVTPNGDVIVSIRGDTVYHWNTATSDLESYSLGSRRTREGWPIAISKDCRFMCCRTDDGVDISDLYSGKVLYTIKFQSGYVTAATFSGDGKYLILGKAASWMGVRVTMSTLDVWELVF</sequence>
<evidence type="ECO:0000256" key="1">
    <source>
        <dbReference type="ARBA" id="ARBA00022574"/>
    </source>
</evidence>
<dbReference type="SUPFAM" id="SSF50969">
    <property type="entry name" value="YVTN repeat-like/Quinoprotein amine dehydrogenase"/>
    <property type="match status" value="1"/>
</dbReference>
<dbReference type="AlphaFoldDB" id="A0A9P5L8C0"/>
<dbReference type="OrthoDB" id="2013972at2759"/>
<feature type="signal peptide" evidence="4">
    <location>
        <begin position="1"/>
        <end position="23"/>
    </location>
</feature>
<evidence type="ECO:0008006" key="7">
    <source>
        <dbReference type="Google" id="ProtNLM"/>
    </source>
</evidence>
<feature type="chain" id="PRO_5040238665" description="Anaphase-promoting complex subunit 4 WD40 domain-containing protein" evidence="4">
    <location>
        <begin position="24"/>
        <end position="573"/>
    </location>
</feature>
<keyword evidence="1 3" id="KW-0853">WD repeat</keyword>
<reference evidence="5" key="1">
    <citation type="submission" date="2020-03" db="EMBL/GenBank/DDBJ databases">
        <title>Draft Genome Sequence of Cylindrodendrum hubeiense.</title>
        <authorList>
            <person name="Buettner E."/>
            <person name="Kellner H."/>
        </authorList>
    </citation>
    <scope>NUCLEOTIDE SEQUENCE</scope>
    <source>
        <strain evidence="5">IHI 201604</strain>
    </source>
</reference>
<dbReference type="Pfam" id="PF00400">
    <property type="entry name" value="WD40"/>
    <property type="match status" value="1"/>
</dbReference>
<dbReference type="InterPro" id="IPR011044">
    <property type="entry name" value="Quino_amine_DH_bsu"/>
</dbReference>
<evidence type="ECO:0000256" key="2">
    <source>
        <dbReference type="ARBA" id="ARBA00022737"/>
    </source>
</evidence>
<dbReference type="PROSITE" id="PS50082">
    <property type="entry name" value="WD_REPEATS_2"/>
    <property type="match status" value="1"/>
</dbReference>
<dbReference type="Gene3D" id="2.130.10.10">
    <property type="entry name" value="YVTN repeat-like/Quinoprotein amine dehydrogenase"/>
    <property type="match status" value="2"/>
</dbReference>
<evidence type="ECO:0000256" key="4">
    <source>
        <dbReference type="SAM" id="SignalP"/>
    </source>
</evidence>
<dbReference type="InterPro" id="IPR001680">
    <property type="entry name" value="WD40_rpt"/>
</dbReference>
<keyword evidence="6" id="KW-1185">Reference proteome</keyword>
<protein>
    <recommendedName>
        <fullName evidence="7">Anaphase-promoting complex subunit 4 WD40 domain-containing protein</fullName>
    </recommendedName>
</protein>
<dbReference type="SMART" id="SM00320">
    <property type="entry name" value="WD40"/>
    <property type="match status" value="1"/>
</dbReference>
<keyword evidence="2" id="KW-0677">Repeat</keyword>
<evidence type="ECO:0000313" key="6">
    <source>
        <dbReference type="Proteomes" id="UP000722485"/>
    </source>
</evidence>
<dbReference type="PANTHER" id="PTHR19848">
    <property type="entry name" value="WD40 REPEAT PROTEIN"/>
    <property type="match status" value="1"/>
</dbReference>
<evidence type="ECO:0000313" key="5">
    <source>
        <dbReference type="EMBL" id="KAF7545361.1"/>
    </source>
</evidence>
<feature type="repeat" description="WD" evidence="3">
    <location>
        <begin position="402"/>
        <end position="443"/>
    </location>
</feature>
<organism evidence="5 6">
    <name type="scientific">Cylindrodendrum hubeiense</name>
    <dbReference type="NCBI Taxonomy" id="595255"/>
    <lineage>
        <taxon>Eukaryota</taxon>
        <taxon>Fungi</taxon>
        <taxon>Dikarya</taxon>
        <taxon>Ascomycota</taxon>
        <taxon>Pezizomycotina</taxon>
        <taxon>Sordariomycetes</taxon>
        <taxon>Hypocreomycetidae</taxon>
        <taxon>Hypocreales</taxon>
        <taxon>Nectriaceae</taxon>
        <taxon>Cylindrodendrum</taxon>
    </lineage>
</organism>
<proteinExistence type="predicted"/>
<gene>
    <name evidence="5" type="ORF">G7Z17_g9229</name>
</gene>
<name>A0A9P5L8C0_9HYPO</name>
<evidence type="ECO:0000256" key="3">
    <source>
        <dbReference type="PROSITE-ProRule" id="PRU00221"/>
    </source>
</evidence>
<comment type="caution">
    <text evidence="5">The sequence shown here is derived from an EMBL/GenBank/DDBJ whole genome shotgun (WGS) entry which is preliminary data.</text>
</comment>
<dbReference type="Proteomes" id="UP000722485">
    <property type="component" value="Unassembled WGS sequence"/>
</dbReference>